<gene>
    <name evidence="2" type="ORF">F1609_05330</name>
</gene>
<organism evidence="2 3">
    <name type="scientific">Massilia aquatica</name>
    <dbReference type="NCBI Taxonomy" id="2609000"/>
    <lineage>
        <taxon>Bacteria</taxon>
        <taxon>Pseudomonadati</taxon>
        <taxon>Pseudomonadota</taxon>
        <taxon>Betaproteobacteria</taxon>
        <taxon>Burkholderiales</taxon>
        <taxon>Oxalobacteraceae</taxon>
        <taxon>Telluria group</taxon>
        <taxon>Massilia</taxon>
    </lineage>
</organism>
<dbReference type="InterPro" id="IPR025643">
    <property type="entry name" value="R2K_3"/>
</dbReference>
<dbReference type="Pfam" id="PF14243">
    <property type="entry name" value="R2K_3"/>
    <property type="match status" value="1"/>
</dbReference>
<reference evidence="2 3" key="1">
    <citation type="submission" date="2019-09" db="EMBL/GenBank/DDBJ databases">
        <title>Taxonomy of Antarctic Massilia spp.: description of Massilia rubra sp. nov., Massilia aquatica sp. nov., Massilia mucilaginosa sp. nov., Massilia frigida sp. nov. isolated from streams, lakes and regoliths.</title>
        <authorList>
            <person name="Holochova P."/>
            <person name="Sedlacek I."/>
            <person name="Kralova S."/>
            <person name="Maslanova I."/>
            <person name="Busse H.-J."/>
            <person name="Stankova E."/>
            <person name="Vrbovska V."/>
            <person name="Kovarovic V."/>
            <person name="Bartak M."/>
            <person name="Svec P."/>
            <person name="Pantucek R."/>
        </authorList>
    </citation>
    <scope>NUCLEOTIDE SEQUENCE [LARGE SCALE GENOMIC DNA]</scope>
    <source>
        <strain evidence="2 3">CCM 8693</strain>
    </source>
</reference>
<evidence type="ECO:0000313" key="3">
    <source>
        <dbReference type="Proteomes" id="UP000819052"/>
    </source>
</evidence>
<accession>A0ABX0M5N3</accession>
<dbReference type="EMBL" id="VVIW01000002">
    <property type="protein sequence ID" value="NHZ39592.1"/>
    <property type="molecule type" value="Genomic_DNA"/>
</dbReference>
<proteinExistence type="predicted"/>
<keyword evidence="3" id="KW-1185">Reference proteome</keyword>
<evidence type="ECO:0000259" key="1">
    <source>
        <dbReference type="Pfam" id="PF14243"/>
    </source>
</evidence>
<protein>
    <submittedName>
        <fullName evidence="2">DUF4343 domain-containing protein</fullName>
    </submittedName>
</protein>
<dbReference type="Proteomes" id="UP000819052">
    <property type="component" value="Unassembled WGS sequence"/>
</dbReference>
<dbReference type="RefSeq" id="WP_167075405.1">
    <property type="nucleotide sequence ID" value="NZ_VVIW01000002.1"/>
</dbReference>
<evidence type="ECO:0000313" key="2">
    <source>
        <dbReference type="EMBL" id="NHZ39592.1"/>
    </source>
</evidence>
<name>A0ABX0M5N3_9BURK</name>
<comment type="caution">
    <text evidence="2">The sequence shown here is derived from an EMBL/GenBank/DDBJ whole genome shotgun (WGS) entry which is preliminary data.</text>
</comment>
<feature type="domain" description="ATP-grasp" evidence="1">
    <location>
        <begin position="97"/>
        <end position="252"/>
    </location>
</feature>
<sequence length="260" mass="28939">MHWILQEGFLSENGWDALIATLERFAIAYSVHAVMPKTGELLPAPVIGNANVICIGSYSMRHVAARHAWVPGVFDLYAQDFEQQRAHWGGHMLNAGAMVSTVRDATFSGECMFVRPVHDSKYFSGRVFDADAFRAWQHAVCDPAASHTTSLAPDTLIQLSRPVAIYAEYRFWVVGGEIVTQSLYKRGSQVIYAGDVDERLTQFVRARIDDWSPHESFVIDACDCADGMKIVEINTLNSSGFYAAEVQRLVLALEQRYSAG</sequence>